<dbReference type="Gene3D" id="1.10.60.10">
    <property type="entry name" value="Iron dependent repressor, metal binding and dimerisation domain"/>
    <property type="match status" value="1"/>
</dbReference>
<keyword evidence="9" id="KW-0010">Activator</keyword>
<dbReference type="InterPro" id="IPR022689">
    <property type="entry name" value="Iron_dep_repressor"/>
</dbReference>
<keyword evidence="5" id="KW-0963">Cytoplasm</keyword>
<reference evidence="15 16" key="1">
    <citation type="submission" date="2018-02" db="EMBL/GenBank/DDBJ databases">
        <title>Acetobacter orientalis genome.</title>
        <authorList>
            <person name="Nakashima N."/>
            <person name="Tamura T."/>
        </authorList>
    </citation>
    <scope>NUCLEOTIDE SEQUENCE [LARGE SCALE GENOMIC DNA]</scope>
    <source>
        <strain evidence="15 16">FAN1</strain>
    </source>
</reference>
<protein>
    <recommendedName>
        <fullName evidence="4">Transcriptional regulator MntR</fullName>
    </recommendedName>
    <alternativeName>
        <fullName evidence="13">Manganese transport regulator</fullName>
    </alternativeName>
</protein>
<dbReference type="SUPFAM" id="SSF46785">
    <property type="entry name" value="Winged helix' DNA-binding domain"/>
    <property type="match status" value="1"/>
</dbReference>
<evidence type="ECO:0000256" key="12">
    <source>
        <dbReference type="ARBA" id="ARBA00025185"/>
    </source>
</evidence>
<keyword evidence="8" id="KW-0238">DNA-binding</keyword>
<keyword evidence="10" id="KW-0804">Transcription</keyword>
<dbReference type="Gene3D" id="1.10.10.10">
    <property type="entry name" value="Winged helix-like DNA-binding domain superfamily/Winged helix DNA-binding domain"/>
    <property type="match status" value="1"/>
</dbReference>
<dbReference type="GO" id="GO:0046983">
    <property type="term" value="F:protein dimerization activity"/>
    <property type="evidence" value="ECO:0007669"/>
    <property type="project" value="InterPro"/>
</dbReference>
<evidence type="ECO:0000256" key="1">
    <source>
        <dbReference type="ARBA" id="ARBA00004496"/>
    </source>
</evidence>
<evidence type="ECO:0000256" key="9">
    <source>
        <dbReference type="ARBA" id="ARBA00023159"/>
    </source>
</evidence>
<comment type="subcellular location">
    <subcellularLocation>
        <location evidence="1">Cytoplasm</location>
    </subcellularLocation>
</comment>
<keyword evidence="6" id="KW-0678">Repressor</keyword>
<dbReference type="Pfam" id="PF02742">
    <property type="entry name" value="Fe_dep_repr_C"/>
    <property type="match status" value="1"/>
</dbReference>
<evidence type="ECO:0000256" key="2">
    <source>
        <dbReference type="ARBA" id="ARBA00007871"/>
    </source>
</evidence>
<dbReference type="NCBIfam" id="NF008273">
    <property type="entry name" value="PRK11050.1"/>
    <property type="match status" value="1"/>
</dbReference>
<dbReference type="Proteomes" id="UP000270034">
    <property type="component" value="Chromosome"/>
</dbReference>
<evidence type="ECO:0000256" key="10">
    <source>
        <dbReference type="ARBA" id="ARBA00023163"/>
    </source>
</evidence>
<dbReference type="GO" id="GO:0003700">
    <property type="term" value="F:DNA-binding transcription factor activity"/>
    <property type="evidence" value="ECO:0007669"/>
    <property type="project" value="InterPro"/>
</dbReference>
<dbReference type="GO" id="GO:0046914">
    <property type="term" value="F:transition metal ion binding"/>
    <property type="evidence" value="ECO:0007669"/>
    <property type="project" value="InterPro"/>
</dbReference>
<sequence>MEVFRLMTAAPNTPAARINGPDSLPDAETHSEGFRANRAARQNALVEDYVELIADLLDEDQEARQVDLAERLGVAQPTVAKMLSRLADEGLVARKPYRGVFLTQAGREMADAVRARHRIVEAFLLALGISPECARIDAEGLEHYVSAETLTAFQVAMTAGLEQFMVKAKRTHRL</sequence>
<proteinExistence type="inferred from homology"/>
<dbReference type="InterPro" id="IPR036388">
    <property type="entry name" value="WH-like_DNA-bd_sf"/>
</dbReference>
<accession>A0A2Z5ZIP1</accession>
<dbReference type="EMBL" id="AP018515">
    <property type="protein sequence ID" value="BBC80632.1"/>
    <property type="molecule type" value="Genomic_DNA"/>
</dbReference>
<dbReference type="Pfam" id="PF01325">
    <property type="entry name" value="Fe_dep_repress"/>
    <property type="match status" value="1"/>
</dbReference>
<evidence type="ECO:0000256" key="7">
    <source>
        <dbReference type="ARBA" id="ARBA00023015"/>
    </source>
</evidence>
<dbReference type="InterPro" id="IPR050536">
    <property type="entry name" value="DtxR_MntR_Metal-Reg"/>
</dbReference>
<dbReference type="PROSITE" id="PS50944">
    <property type="entry name" value="HTH_DTXR"/>
    <property type="match status" value="1"/>
</dbReference>
<name>A0A2Z5ZIP1_9PROT</name>
<keyword evidence="11" id="KW-0464">Manganese</keyword>
<gene>
    <name evidence="15" type="ORF">AcetOrient_orf03440</name>
</gene>
<dbReference type="KEGG" id="aot:AcetOri_orf03440"/>
<evidence type="ECO:0000256" key="3">
    <source>
        <dbReference type="ARBA" id="ARBA00011738"/>
    </source>
</evidence>
<dbReference type="SMART" id="SM00529">
    <property type="entry name" value="HTH_DTXR"/>
    <property type="match status" value="1"/>
</dbReference>
<dbReference type="InterPro" id="IPR022687">
    <property type="entry name" value="HTH_DTXR"/>
</dbReference>
<dbReference type="AlphaFoldDB" id="A0A2Z5ZIP1"/>
<evidence type="ECO:0000256" key="11">
    <source>
        <dbReference type="ARBA" id="ARBA00023211"/>
    </source>
</evidence>
<evidence type="ECO:0000313" key="15">
    <source>
        <dbReference type="EMBL" id="BBC80632.1"/>
    </source>
</evidence>
<evidence type="ECO:0000256" key="6">
    <source>
        <dbReference type="ARBA" id="ARBA00022491"/>
    </source>
</evidence>
<comment type="subunit">
    <text evidence="3">Homodimer.</text>
</comment>
<dbReference type="GO" id="GO:0005737">
    <property type="term" value="C:cytoplasm"/>
    <property type="evidence" value="ECO:0007669"/>
    <property type="project" value="UniProtKB-SubCell"/>
</dbReference>
<dbReference type="PANTHER" id="PTHR33238">
    <property type="entry name" value="IRON (METAL) DEPENDENT REPRESSOR, DTXR FAMILY"/>
    <property type="match status" value="1"/>
</dbReference>
<evidence type="ECO:0000256" key="5">
    <source>
        <dbReference type="ARBA" id="ARBA00022490"/>
    </source>
</evidence>
<evidence type="ECO:0000313" key="16">
    <source>
        <dbReference type="Proteomes" id="UP000270034"/>
    </source>
</evidence>
<dbReference type="InterPro" id="IPR036421">
    <property type="entry name" value="Fe_dep_repressor_sf"/>
</dbReference>
<comment type="similarity">
    <text evidence="2">Belongs to the DtxR/MntR family.</text>
</comment>
<dbReference type="PANTHER" id="PTHR33238:SF11">
    <property type="entry name" value="TRANSCRIPTIONAL REGULATOR MNTR"/>
    <property type="match status" value="1"/>
</dbReference>
<dbReference type="InterPro" id="IPR001367">
    <property type="entry name" value="Fe_dep_repressor"/>
</dbReference>
<evidence type="ECO:0000256" key="13">
    <source>
        <dbReference type="ARBA" id="ARBA00032593"/>
    </source>
</evidence>
<keyword evidence="7" id="KW-0805">Transcription regulation</keyword>
<comment type="function">
    <text evidence="12">In the presence of manganese, represses expression of mntH and mntS. Up-regulates expression of mntP.</text>
</comment>
<evidence type="ECO:0000259" key="14">
    <source>
        <dbReference type="PROSITE" id="PS50944"/>
    </source>
</evidence>
<dbReference type="GO" id="GO:0003677">
    <property type="term" value="F:DNA binding"/>
    <property type="evidence" value="ECO:0007669"/>
    <property type="project" value="UniProtKB-KW"/>
</dbReference>
<dbReference type="InterPro" id="IPR036390">
    <property type="entry name" value="WH_DNA-bd_sf"/>
</dbReference>
<evidence type="ECO:0000256" key="4">
    <source>
        <dbReference type="ARBA" id="ARBA00022386"/>
    </source>
</evidence>
<feature type="domain" description="HTH dtxR-type" evidence="14">
    <location>
        <begin position="47"/>
        <end position="103"/>
    </location>
</feature>
<evidence type="ECO:0000256" key="8">
    <source>
        <dbReference type="ARBA" id="ARBA00023125"/>
    </source>
</evidence>
<organism evidence="15 16">
    <name type="scientific">Acetobacter orientalis</name>
    <dbReference type="NCBI Taxonomy" id="146474"/>
    <lineage>
        <taxon>Bacteria</taxon>
        <taxon>Pseudomonadati</taxon>
        <taxon>Pseudomonadota</taxon>
        <taxon>Alphaproteobacteria</taxon>
        <taxon>Acetobacterales</taxon>
        <taxon>Acetobacteraceae</taxon>
        <taxon>Acetobacter</taxon>
    </lineage>
</organism>